<feature type="transmembrane region" description="Helical" evidence="1">
    <location>
        <begin position="21"/>
        <end position="40"/>
    </location>
</feature>
<protein>
    <submittedName>
        <fullName evidence="2">Uncharacterized protein</fullName>
    </submittedName>
</protein>
<dbReference type="EMBL" id="QKWP01000769">
    <property type="protein sequence ID" value="RIB15136.1"/>
    <property type="molecule type" value="Genomic_DNA"/>
</dbReference>
<dbReference type="OrthoDB" id="2424069at2759"/>
<name>A0A397V777_9GLOM</name>
<comment type="caution">
    <text evidence="2">The sequence shown here is derived from an EMBL/GenBank/DDBJ whole genome shotgun (WGS) entry which is preliminary data.</text>
</comment>
<dbReference type="Proteomes" id="UP000266673">
    <property type="component" value="Unassembled WGS sequence"/>
</dbReference>
<proteinExistence type="predicted"/>
<evidence type="ECO:0000256" key="1">
    <source>
        <dbReference type="SAM" id="Phobius"/>
    </source>
</evidence>
<accession>A0A397V777</accession>
<feature type="transmembrane region" description="Helical" evidence="1">
    <location>
        <begin position="52"/>
        <end position="73"/>
    </location>
</feature>
<keyword evidence="1" id="KW-0812">Transmembrane</keyword>
<reference evidence="2 3" key="1">
    <citation type="submission" date="2018-06" db="EMBL/GenBank/DDBJ databases">
        <title>Comparative genomics reveals the genomic features of Rhizophagus irregularis, R. cerebriforme, R. diaphanum and Gigaspora rosea, and their symbiotic lifestyle signature.</title>
        <authorList>
            <person name="Morin E."/>
            <person name="San Clemente H."/>
            <person name="Chen E.C.H."/>
            <person name="De La Providencia I."/>
            <person name="Hainaut M."/>
            <person name="Kuo A."/>
            <person name="Kohler A."/>
            <person name="Murat C."/>
            <person name="Tang N."/>
            <person name="Roy S."/>
            <person name="Loubradou J."/>
            <person name="Henrissat B."/>
            <person name="Grigoriev I.V."/>
            <person name="Corradi N."/>
            <person name="Roux C."/>
            <person name="Martin F.M."/>
        </authorList>
    </citation>
    <scope>NUCLEOTIDE SEQUENCE [LARGE SCALE GENOMIC DNA]</scope>
    <source>
        <strain evidence="2 3">DAOM 194757</strain>
    </source>
</reference>
<organism evidence="2 3">
    <name type="scientific">Gigaspora rosea</name>
    <dbReference type="NCBI Taxonomy" id="44941"/>
    <lineage>
        <taxon>Eukaryota</taxon>
        <taxon>Fungi</taxon>
        <taxon>Fungi incertae sedis</taxon>
        <taxon>Mucoromycota</taxon>
        <taxon>Glomeromycotina</taxon>
        <taxon>Glomeromycetes</taxon>
        <taxon>Diversisporales</taxon>
        <taxon>Gigasporaceae</taxon>
        <taxon>Gigaspora</taxon>
    </lineage>
</organism>
<keyword evidence="1" id="KW-0472">Membrane</keyword>
<keyword evidence="1" id="KW-1133">Transmembrane helix</keyword>
<evidence type="ECO:0000313" key="2">
    <source>
        <dbReference type="EMBL" id="RIB15136.1"/>
    </source>
</evidence>
<dbReference type="AlphaFoldDB" id="A0A397V777"/>
<sequence length="200" mass="23024">MTMEELHNKISSFKKATYITVYALSACIPGIPPVVIAVIPSDQKEKAELNNYNNNLIMSELYFAGAMTIGLYFDRAALDRNWLDEVYSKNPDFSQELALKPSTLILNAFENFPINLHFMDNSLPFICGTDIYHCIKKGRNMHISGTRVCPIGHYIMSPKHLWILKENLEIYSSLTNDILNPKDKQSDQINWLKDFFHQLF</sequence>
<gene>
    <name evidence="2" type="ORF">C2G38_1601885</name>
</gene>
<keyword evidence="3" id="KW-1185">Reference proteome</keyword>
<evidence type="ECO:0000313" key="3">
    <source>
        <dbReference type="Proteomes" id="UP000266673"/>
    </source>
</evidence>